<proteinExistence type="predicted"/>
<protein>
    <submittedName>
        <fullName evidence="2">Uncharacterized protein</fullName>
    </submittedName>
</protein>
<dbReference type="Proteomes" id="UP000054564">
    <property type="component" value="Unassembled WGS sequence"/>
</dbReference>
<reference evidence="3" key="1">
    <citation type="submission" date="2014-03" db="EMBL/GenBank/DDBJ databases">
        <title>The Genome Sequence of Puccinia striiformis f. sp. tritici PST-78.</title>
        <authorList>
            <consortium name="The Broad Institute Genome Sequencing Platform"/>
            <person name="Cuomo C."/>
            <person name="Hulbert S."/>
            <person name="Chen X."/>
            <person name="Walker B."/>
            <person name="Young S.K."/>
            <person name="Zeng Q."/>
            <person name="Gargeya S."/>
            <person name="Fitzgerald M."/>
            <person name="Haas B."/>
            <person name="Abouelleil A."/>
            <person name="Alvarado L."/>
            <person name="Arachchi H.M."/>
            <person name="Berlin A.M."/>
            <person name="Chapman S.B."/>
            <person name="Goldberg J."/>
            <person name="Griggs A."/>
            <person name="Gujja S."/>
            <person name="Hansen M."/>
            <person name="Howarth C."/>
            <person name="Imamovic A."/>
            <person name="Larimer J."/>
            <person name="McCowan C."/>
            <person name="Montmayeur A."/>
            <person name="Murphy C."/>
            <person name="Neiman D."/>
            <person name="Pearson M."/>
            <person name="Priest M."/>
            <person name="Roberts A."/>
            <person name="Saif S."/>
            <person name="Shea T."/>
            <person name="Sisk P."/>
            <person name="Sykes S."/>
            <person name="Wortman J."/>
            <person name="Nusbaum C."/>
            <person name="Birren B."/>
        </authorList>
    </citation>
    <scope>NUCLEOTIDE SEQUENCE [LARGE SCALE GENOMIC DNA]</scope>
    <source>
        <strain evidence="3">race PST-78</strain>
    </source>
</reference>
<sequence length="200" mass="22301">MISQLRVRPDDGTLMIHKTARRYIRPQPSLGAHVRRSPSHDGCGQGGDEWSALTTTAIMGAVSVGARRSSRHGVGCYFAAYASQPVASSGPPETPSNRFQIRPKSGPPRHPLVGPRHFIHDGESFCWLGHWGRASSPSRRSTHPTMYKVKLHTIWLQLRPRRNPTVTRALGHIAVKMTQRPRDATRPAVWRASELANQRQ</sequence>
<accession>A0A0L0UPM2</accession>
<name>A0A0L0UPM2_9BASI</name>
<evidence type="ECO:0000313" key="3">
    <source>
        <dbReference type="Proteomes" id="UP000054564"/>
    </source>
</evidence>
<feature type="non-terminal residue" evidence="2">
    <location>
        <position position="200"/>
    </location>
</feature>
<evidence type="ECO:0000313" key="2">
    <source>
        <dbReference type="EMBL" id="KNE88920.1"/>
    </source>
</evidence>
<dbReference type="AlphaFoldDB" id="A0A0L0UPM2"/>
<organism evidence="2 3">
    <name type="scientific">Puccinia striiformis f. sp. tritici PST-78</name>
    <dbReference type="NCBI Taxonomy" id="1165861"/>
    <lineage>
        <taxon>Eukaryota</taxon>
        <taxon>Fungi</taxon>
        <taxon>Dikarya</taxon>
        <taxon>Basidiomycota</taxon>
        <taxon>Pucciniomycotina</taxon>
        <taxon>Pucciniomycetes</taxon>
        <taxon>Pucciniales</taxon>
        <taxon>Pucciniaceae</taxon>
        <taxon>Puccinia</taxon>
    </lineage>
</organism>
<comment type="caution">
    <text evidence="2">The sequence shown here is derived from an EMBL/GenBank/DDBJ whole genome shotgun (WGS) entry which is preliminary data.</text>
</comment>
<feature type="region of interest" description="Disordered" evidence="1">
    <location>
        <begin position="86"/>
        <end position="110"/>
    </location>
</feature>
<dbReference type="EMBL" id="AJIL01000699">
    <property type="protein sequence ID" value="KNE88920.1"/>
    <property type="molecule type" value="Genomic_DNA"/>
</dbReference>
<evidence type="ECO:0000256" key="1">
    <source>
        <dbReference type="SAM" id="MobiDB-lite"/>
    </source>
</evidence>
<keyword evidence="3" id="KW-1185">Reference proteome</keyword>
<gene>
    <name evidence="2" type="ORF">PSTG_17630</name>
</gene>